<evidence type="ECO:0000256" key="3">
    <source>
        <dbReference type="ARBA" id="ARBA00021136"/>
    </source>
</evidence>
<dbReference type="EnsemblMetazoa" id="BGLB021897-RA">
    <property type="protein sequence ID" value="BGLB021897-PA"/>
    <property type="gene ID" value="BGLB021897"/>
</dbReference>
<dbReference type="InterPro" id="IPR025816">
    <property type="entry name" value="RrmJ-type_MeTrfase"/>
</dbReference>
<comment type="catalytic activity">
    <reaction evidence="7 8">
        <text>a 5'-end (N(7)-methyl 5'-triphosphoguanosine)-ribonucleoside in mRNA + S-adenosyl-L-methionine = a 5'-end (N(7)-methyl 5'-triphosphoguanosine)-(2'-O-methyl-ribonucleoside) in mRNA + S-adenosyl-L-homocysteine + H(+)</text>
        <dbReference type="Rhea" id="RHEA:67020"/>
        <dbReference type="Rhea" id="RHEA-COMP:17167"/>
        <dbReference type="Rhea" id="RHEA-COMP:17168"/>
        <dbReference type="ChEBI" id="CHEBI:15378"/>
        <dbReference type="ChEBI" id="CHEBI:57856"/>
        <dbReference type="ChEBI" id="CHEBI:59789"/>
        <dbReference type="ChEBI" id="CHEBI:156461"/>
        <dbReference type="ChEBI" id="CHEBI:167609"/>
        <dbReference type="EC" id="2.1.1.57"/>
    </reaction>
</comment>
<dbReference type="SMART" id="SM00456">
    <property type="entry name" value="WW"/>
    <property type="match status" value="1"/>
</dbReference>
<keyword evidence="8" id="KW-0506">mRNA capping</keyword>
<dbReference type="PANTHER" id="PTHR16121">
    <property type="entry name" value="CAP-SPECIFIC MRNA (NUCLEOSIDE-2'-O-)-METHYLTRANSFERASE 1-RELATED"/>
    <property type="match status" value="1"/>
</dbReference>
<sequence>MSTLTDSEDEADHRPSFGRATAKQEQFNKKHSPKKFPFSKRPFAKVTADGDASKNFEMDDSQIPSKFVKKKETSQIEMSDAVRKMMAKMGHKEGEGLGKHGQGRTQIVEESKQRGRRGLGMVVPGLEPSDIEWDFSKEEIVIDEEVEWLPPYTGPMPDLEEFKTWITVGPKKREIDDETTFCSQKTLELVLNGKSVFDVLEPEEMRRARTRSNPYETIRGAFFLNRAAMKMANMDAILDFMFTNPKDASGEPLVSPNELLYFADVCAGPGGFSEYVLWRTKGESKGFGLTLRGSNDFKLEDFFAGPPEMFEPHYGVGGQEGDGDIFNPANQAEFAKFVLSSTDGKGVHFVMADGGFSVEGQENIQEILSKQLYLCQFLVAVMVLRPGGNFVCKLFDLFTPFSVGLVYLMNMIFEQVALIKPVTSRPANSERYIVCKNLKANKDAVQQYFHMINVDLCRYLSAVSNDDILHIVPLNTMINDDSFLNYIVNSNEKFAKIQAINLKKIEVFTKNSQLYEARQPEVRTKCLEKWKIPDQLRTPPGRPDPKATIRELLKGSDSTFENNTEILTHSKLSSITSLYNYSCLVRGEGASYYLLGCGRSNCYKWEGRGAMNWHRAERLELPSKTLLEVQSFTELKGEGKGQKKITTNHVLDAFFLCGVDVREMSFEKRQEKLKKFIKGLMKPTRSDLQQLVTMTIFPLHKFEQIFERLSMKLVKGVSNPRLCYRTDSGSYFHPTGLDIIRTVKEPWTKCISKSTGNFYWFNTKTRQSVYECPAEARATASDCKKTLLLWRWEPGVKVHPDQDQENPELISKSHFIEHLNKLK</sequence>
<feature type="region of interest" description="Disordered" evidence="9">
    <location>
        <begin position="1"/>
        <end position="43"/>
    </location>
</feature>
<dbReference type="PROSITE" id="PS51613">
    <property type="entry name" value="SAM_MT_RRMJ"/>
    <property type="match status" value="1"/>
</dbReference>
<dbReference type="GO" id="GO:0005737">
    <property type="term" value="C:cytoplasm"/>
    <property type="evidence" value="ECO:0007669"/>
    <property type="project" value="TreeGrafter"/>
</dbReference>
<dbReference type="VEuPathDB" id="VectorBase:BGLAX_026900"/>
<dbReference type="Gene3D" id="2.20.70.10">
    <property type="match status" value="1"/>
</dbReference>
<dbReference type="InterPro" id="IPR000467">
    <property type="entry name" value="G_patch_dom"/>
</dbReference>
<dbReference type="KEGG" id="bgt:106069210"/>
<comment type="function">
    <text evidence="1">S-adenosyl-L-methionine-dependent methyltransferase that mediates mRNA cap1 2'-O-ribose methylation to the 5'-cap structure of mRNAs. Methylates the ribose of the first nucleotide of a m(7)GpppG-capped mRNA and small nuclear RNA (snRNA) to produce m(7)GpppRm (cap1). Displays a preference for cap0 transcripts. Cap1 modification is linked to higher levels of translation. May be involved in the interferon response pathway.</text>
</comment>
<reference evidence="12" key="1">
    <citation type="submission" date="2020-05" db="UniProtKB">
        <authorList>
            <consortium name="EnsemblMetazoa"/>
        </authorList>
    </citation>
    <scope>IDENTIFICATION</scope>
    <source>
        <strain evidence="12">BB02</strain>
    </source>
</reference>
<comment type="function">
    <text evidence="8">S-adenosyl-L-methionine-dependent methyltransferase that mediates RNA cap1 2'-O-ribose methylation to the 5'-cap structure of RNAs. Methylates the ribose of the first nucleotide of a m(7)GpppG-capped mRNA to produce m(7)GpppNmp (cap1).</text>
</comment>
<dbReference type="Pfam" id="PF01585">
    <property type="entry name" value="G-patch"/>
    <property type="match status" value="1"/>
</dbReference>
<evidence type="ECO:0000256" key="8">
    <source>
        <dbReference type="RuleBase" id="RU368012"/>
    </source>
</evidence>
<feature type="compositionally biased region" description="Acidic residues" evidence="9">
    <location>
        <begin position="1"/>
        <end position="10"/>
    </location>
</feature>
<dbReference type="GO" id="GO:0003676">
    <property type="term" value="F:nucleic acid binding"/>
    <property type="evidence" value="ECO:0007669"/>
    <property type="project" value="UniProtKB-UniRule"/>
</dbReference>
<dbReference type="EC" id="2.1.1.57" evidence="2 8"/>
<dbReference type="GO" id="GO:0005634">
    <property type="term" value="C:nucleus"/>
    <property type="evidence" value="ECO:0007669"/>
    <property type="project" value="UniProtKB-SubCell"/>
</dbReference>
<comment type="subcellular location">
    <subcellularLocation>
        <location evidence="8">Nucleus</location>
    </subcellularLocation>
</comment>
<keyword evidence="4 8" id="KW-0489">Methyltransferase</keyword>
<dbReference type="GO" id="GO:0006370">
    <property type="term" value="P:7-methylguanosine mRNA capping"/>
    <property type="evidence" value="ECO:0007669"/>
    <property type="project" value="UniProtKB-UniRule"/>
</dbReference>
<dbReference type="OrthoDB" id="10251234at2759"/>
<keyword evidence="8" id="KW-0539">Nucleus</keyword>
<feature type="compositionally biased region" description="Basic residues" evidence="9">
    <location>
        <begin position="29"/>
        <end position="38"/>
    </location>
</feature>
<evidence type="ECO:0000256" key="5">
    <source>
        <dbReference type="ARBA" id="ARBA00022664"/>
    </source>
</evidence>
<keyword evidence="8" id="KW-0808">Transferase</keyword>
<dbReference type="InterPro" id="IPR002877">
    <property type="entry name" value="RNA_MeTrfase_FtsJ_dom"/>
</dbReference>
<evidence type="ECO:0000256" key="6">
    <source>
        <dbReference type="ARBA" id="ARBA00022691"/>
    </source>
</evidence>
<dbReference type="GO" id="GO:0016556">
    <property type="term" value="P:mRNA modification"/>
    <property type="evidence" value="ECO:0007669"/>
    <property type="project" value="UniProtKB-UniRule"/>
</dbReference>
<dbReference type="Proteomes" id="UP000076420">
    <property type="component" value="Unassembled WGS sequence"/>
</dbReference>
<proteinExistence type="predicted"/>
<evidence type="ECO:0000259" key="10">
    <source>
        <dbReference type="PROSITE" id="PS50174"/>
    </source>
</evidence>
<dbReference type="RefSeq" id="XP_013084276.2">
    <property type="nucleotide sequence ID" value="XM_013228822.2"/>
</dbReference>
<feature type="domain" description="G-patch" evidence="10">
    <location>
        <begin position="78"/>
        <end position="124"/>
    </location>
</feature>
<dbReference type="AlphaFoldDB" id="A0A2C9KP17"/>
<dbReference type="PROSITE" id="PS50174">
    <property type="entry name" value="G_PATCH"/>
    <property type="match status" value="1"/>
</dbReference>
<dbReference type="GO" id="GO:0004483">
    <property type="term" value="F:methyltransferase cap1 activity"/>
    <property type="evidence" value="ECO:0007669"/>
    <property type="project" value="UniProtKB-UniRule"/>
</dbReference>
<dbReference type="Pfam" id="PF01728">
    <property type="entry name" value="FtsJ"/>
    <property type="match status" value="1"/>
</dbReference>
<accession>A0A2C9KP17</accession>
<evidence type="ECO:0000259" key="11">
    <source>
        <dbReference type="PROSITE" id="PS51613"/>
    </source>
</evidence>
<evidence type="ECO:0000256" key="2">
    <source>
        <dbReference type="ARBA" id="ARBA00011923"/>
    </source>
</evidence>
<evidence type="ECO:0000313" key="12">
    <source>
        <dbReference type="EnsemblMetazoa" id="BGLB021897-PA"/>
    </source>
</evidence>
<dbReference type="FunFam" id="3.40.50.12760:FF:000004">
    <property type="entry name" value="FtsJ-like methyltransferase"/>
    <property type="match status" value="1"/>
</dbReference>
<dbReference type="PANTHER" id="PTHR16121:SF0">
    <property type="entry name" value="CAP-SPECIFIC MRNA (NUCLEOSIDE-2'-O-)-METHYLTRANSFERASE 1"/>
    <property type="match status" value="1"/>
</dbReference>
<keyword evidence="6 8" id="KW-0949">S-adenosyl-L-methionine</keyword>
<dbReference type="InterPro" id="IPR050851">
    <property type="entry name" value="mRNA_Cap_2O-Ribose_MeTrfase"/>
</dbReference>
<dbReference type="InterPro" id="IPR029063">
    <property type="entry name" value="SAM-dependent_MTases_sf"/>
</dbReference>
<dbReference type="GO" id="GO:0032259">
    <property type="term" value="P:methylation"/>
    <property type="evidence" value="ECO:0007669"/>
    <property type="project" value="UniProtKB-KW"/>
</dbReference>
<dbReference type="STRING" id="6526.A0A2C9KP17"/>
<name>A0A2C9KP17_BIOGL</name>
<dbReference type="VEuPathDB" id="VectorBase:BGLB021897"/>
<organism evidence="12 13">
    <name type="scientific">Biomphalaria glabrata</name>
    <name type="common">Bloodfluke planorb</name>
    <name type="synonym">Freshwater snail</name>
    <dbReference type="NCBI Taxonomy" id="6526"/>
    <lineage>
        <taxon>Eukaryota</taxon>
        <taxon>Metazoa</taxon>
        <taxon>Spiralia</taxon>
        <taxon>Lophotrochozoa</taxon>
        <taxon>Mollusca</taxon>
        <taxon>Gastropoda</taxon>
        <taxon>Heterobranchia</taxon>
        <taxon>Euthyneura</taxon>
        <taxon>Panpulmonata</taxon>
        <taxon>Hygrophila</taxon>
        <taxon>Lymnaeoidea</taxon>
        <taxon>Planorbidae</taxon>
        <taxon>Biomphalaria</taxon>
    </lineage>
</organism>
<evidence type="ECO:0000256" key="1">
    <source>
        <dbReference type="ARBA" id="ARBA00002664"/>
    </source>
</evidence>
<dbReference type="SUPFAM" id="SSF53335">
    <property type="entry name" value="S-adenosyl-L-methionine-dependent methyltransferases"/>
    <property type="match status" value="1"/>
</dbReference>
<dbReference type="InterPro" id="IPR001202">
    <property type="entry name" value="WW_dom"/>
</dbReference>
<dbReference type="SMART" id="SM00443">
    <property type="entry name" value="G_patch"/>
    <property type="match status" value="1"/>
</dbReference>
<evidence type="ECO:0000256" key="7">
    <source>
        <dbReference type="ARBA" id="ARBA00049042"/>
    </source>
</evidence>
<evidence type="ECO:0000256" key="4">
    <source>
        <dbReference type="ARBA" id="ARBA00022603"/>
    </source>
</evidence>
<dbReference type="Gene3D" id="3.40.50.12760">
    <property type="match status" value="1"/>
</dbReference>
<gene>
    <name evidence="12" type="primary">106069210</name>
</gene>
<keyword evidence="5 8" id="KW-0507">mRNA processing</keyword>
<protein>
    <recommendedName>
        <fullName evidence="3 8">Cap-specific mRNA (nucleoside-2'-O-)-methyltransferase 1</fullName>
        <ecNumber evidence="2 8">2.1.1.57</ecNumber>
    </recommendedName>
    <alternativeName>
        <fullName evidence="8">Cap1 2'O-ribose methyltransferase 1</fullName>
    </alternativeName>
</protein>
<evidence type="ECO:0000256" key="9">
    <source>
        <dbReference type="SAM" id="MobiDB-lite"/>
    </source>
</evidence>
<feature type="region of interest" description="Disordered" evidence="9">
    <location>
        <begin position="92"/>
        <end position="123"/>
    </location>
</feature>
<feature type="domain" description="RrmJ-type SAM-dependent 2'-O-MTase" evidence="11">
    <location>
        <begin position="222"/>
        <end position="439"/>
    </location>
</feature>
<evidence type="ECO:0000313" key="13">
    <source>
        <dbReference type="Proteomes" id="UP000076420"/>
    </source>
</evidence>